<dbReference type="Proteomes" id="UP001165960">
    <property type="component" value="Unassembled WGS sequence"/>
</dbReference>
<keyword evidence="2" id="KW-1185">Reference proteome</keyword>
<evidence type="ECO:0000313" key="1">
    <source>
        <dbReference type="EMBL" id="KAJ9083309.1"/>
    </source>
</evidence>
<evidence type="ECO:0000313" key="2">
    <source>
        <dbReference type="Proteomes" id="UP001165960"/>
    </source>
</evidence>
<dbReference type="EMBL" id="QTSX02001043">
    <property type="protein sequence ID" value="KAJ9083309.1"/>
    <property type="molecule type" value="Genomic_DNA"/>
</dbReference>
<organism evidence="1 2">
    <name type="scientific">Entomophthora muscae</name>
    <dbReference type="NCBI Taxonomy" id="34485"/>
    <lineage>
        <taxon>Eukaryota</taxon>
        <taxon>Fungi</taxon>
        <taxon>Fungi incertae sedis</taxon>
        <taxon>Zoopagomycota</taxon>
        <taxon>Entomophthoromycotina</taxon>
        <taxon>Entomophthoromycetes</taxon>
        <taxon>Entomophthorales</taxon>
        <taxon>Entomophthoraceae</taxon>
        <taxon>Entomophthora</taxon>
    </lineage>
</organism>
<protein>
    <submittedName>
        <fullName evidence="1">Uncharacterized protein</fullName>
    </submittedName>
</protein>
<reference evidence="1" key="1">
    <citation type="submission" date="2022-04" db="EMBL/GenBank/DDBJ databases">
        <title>Genome of the entomopathogenic fungus Entomophthora muscae.</title>
        <authorList>
            <person name="Elya C."/>
            <person name="Lovett B.R."/>
            <person name="Lee E."/>
            <person name="Macias A.M."/>
            <person name="Hajek A.E."/>
            <person name="De Bivort B.L."/>
            <person name="Kasson M.T."/>
            <person name="De Fine Licht H.H."/>
            <person name="Stajich J.E."/>
        </authorList>
    </citation>
    <scope>NUCLEOTIDE SEQUENCE</scope>
    <source>
        <strain evidence="1">Berkeley</strain>
    </source>
</reference>
<accession>A0ACC2U930</accession>
<name>A0ACC2U930_9FUNG</name>
<proteinExistence type="predicted"/>
<comment type="caution">
    <text evidence="1">The sequence shown here is derived from an EMBL/GenBank/DDBJ whole genome shotgun (WGS) entry which is preliminary data.</text>
</comment>
<gene>
    <name evidence="1" type="ORF">DSO57_1036001</name>
</gene>
<sequence>MEFTLPADPSMGSQPKEIPLPHNQVVEEASPHPDMPVFPEVGPNCTSWLTAGMLLMGLNTYLPQLSPTSFLWTPVCASILSLNWMASWWVLPPG</sequence>